<dbReference type="InterPro" id="IPR050098">
    <property type="entry name" value="TFPI/VKTCI-like"/>
</dbReference>
<feature type="domain" description="BPTI/Kunitz inhibitor" evidence="5">
    <location>
        <begin position="103"/>
        <end position="153"/>
    </location>
</feature>
<dbReference type="GO" id="GO:0005615">
    <property type="term" value="C:extracellular space"/>
    <property type="evidence" value="ECO:0007669"/>
    <property type="project" value="TreeGrafter"/>
</dbReference>
<evidence type="ECO:0000256" key="4">
    <source>
        <dbReference type="SAM" id="SignalP"/>
    </source>
</evidence>
<dbReference type="PROSITE" id="PS50279">
    <property type="entry name" value="BPTI_KUNITZ_2"/>
    <property type="match status" value="3"/>
</dbReference>
<name>A0A224YB58_9ACAR</name>
<keyword evidence="3" id="KW-1015">Disulfide bond</keyword>
<dbReference type="Gene3D" id="4.10.410.10">
    <property type="entry name" value="Pancreatic trypsin inhibitor Kunitz domain"/>
    <property type="match status" value="3"/>
</dbReference>
<evidence type="ECO:0000256" key="1">
    <source>
        <dbReference type="ARBA" id="ARBA00022690"/>
    </source>
</evidence>
<keyword evidence="2" id="KW-0722">Serine protease inhibitor</keyword>
<keyword evidence="1" id="KW-0646">Protease inhibitor</keyword>
<evidence type="ECO:0000256" key="2">
    <source>
        <dbReference type="ARBA" id="ARBA00022900"/>
    </source>
</evidence>
<dbReference type="PANTHER" id="PTHR10083:SF374">
    <property type="entry name" value="BPTI_KUNITZ INHIBITOR DOMAIN-CONTAINING PROTEIN"/>
    <property type="match status" value="1"/>
</dbReference>
<dbReference type="EMBL" id="GFPF01000485">
    <property type="protein sequence ID" value="MAA11631.1"/>
    <property type="molecule type" value="Transcribed_RNA"/>
</dbReference>
<feature type="signal peptide" evidence="4">
    <location>
        <begin position="1"/>
        <end position="19"/>
    </location>
</feature>
<evidence type="ECO:0000256" key="3">
    <source>
        <dbReference type="ARBA" id="ARBA00023157"/>
    </source>
</evidence>
<dbReference type="AlphaFoldDB" id="A0A224YB58"/>
<feature type="domain" description="BPTI/Kunitz inhibitor" evidence="5">
    <location>
        <begin position="163"/>
        <end position="213"/>
    </location>
</feature>
<dbReference type="GO" id="GO:0004867">
    <property type="term" value="F:serine-type endopeptidase inhibitor activity"/>
    <property type="evidence" value="ECO:0007669"/>
    <property type="project" value="UniProtKB-KW"/>
</dbReference>
<dbReference type="PANTHER" id="PTHR10083">
    <property type="entry name" value="KUNITZ-TYPE PROTEASE INHIBITOR-RELATED"/>
    <property type="match status" value="1"/>
</dbReference>
<dbReference type="SUPFAM" id="SSF57362">
    <property type="entry name" value="BPTI-like"/>
    <property type="match status" value="3"/>
</dbReference>
<dbReference type="InterPro" id="IPR036880">
    <property type="entry name" value="Kunitz_BPTI_sf"/>
</dbReference>
<sequence>MELQSCALVLLLCTLQVQGWNCFKNCKTKKKKPTHLPTPSECLKPPILGYCTPLMSAWYYDHNNKKCRKVDPTLCGTGRNLFGTEQQCHKVCHNPVGYAQVVCLIPPVLVSSSALLQTWYFDIGCSCCKRLNYTLGAASSNSFASEEKCQQTCQPNIQQKAICSIKPLSERCLISRLYWYFDWKHNNCFRFSNKRCAKNKNGFGSYKKCMERCSCFKPQTASSSTS</sequence>
<feature type="chain" id="PRO_5012262609" evidence="4">
    <location>
        <begin position="20"/>
        <end position="226"/>
    </location>
</feature>
<evidence type="ECO:0000259" key="5">
    <source>
        <dbReference type="PROSITE" id="PS50279"/>
    </source>
</evidence>
<dbReference type="SMART" id="SM00131">
    <property type="entry name" value="KU"/>
    <property type="match status" value="3"/>
</dbReference>
<accession>A0A224YB58</accession>
<evidence type="ECO:0000313" key="6">
    <source>
        <dbReference type="EMBL" id="MAA11631.1"/>
    </source>
</evidence>
<dbReference type="Pfam" id="PF00014">
    <property type="entry name" value="Kunitz_BPTI"/>
    <property type="match status" value="3"/>
</dbReference>
<reference evidence="6" key="1">
    <citation type="journal article" date="2017" name="Parasit. Vectors">
        <title>Sialotranscriptomics of Rhipicephalus zambeziensis reveals intricate expression profiles of secretory proteins and suggests tight temporal transcriptional regulation during blood-feeding.</title>
        <authorList>
            <person name="de Castro M.H."/>
            <person name="de Klerk D."/>
            <person name="Pienaar R."/>
            <person name="Rees D.J.G."/>
            <person name="Mans B.J."/>
        </authorList>
    </citation>
    <scope>NUCLEOTIDE SEQUENCE</scope>
    <source>
        <tissue evidence="6">Salivary glands</tissue>
    </source>
</reference>
<organism evidence="6">
    <name type="scientific">Rhipicephalus zambeziensis</name>
    <dbReference type="NCBI Taxonomy" id="60191"/>
    <lineage>
        <taxon>Eukaryota</taxon>
        <taxon>Metazoa</taxon>
        <taxon>Ecdysozoa</taxon>
        <taxon>Arthropoda</taxon>
        <taxon>Chelicerata</taxon>
        <taxon>Arachnida</taxon>
        <taxon>Acari</taxon>
        <taxon>Parasitiformes</taxon>
        <taxon>Ixodida</taxon>
        <taxon>Ixodoidea</taxon>
        <taxon>Ixodidae</taxon>
        <taxon>Rhipicephalinae</taxon>
        <taxon>Rhipicephalus</taxon>
        <taxon>Rhipicephalus</taxon>
    </lineage>
</organism>
<proteinExistence type="predicted"/>
<protein>
    <submittedName>
        <fullName evidence="6">Pancreatic trypsin inhibitor</fullName>
    </submittedName>
</protein>
<feature type="domain" description="BPTI/Kunitz inhibitor" evidence="5">
    <location>
        <begin position="42"/>
        <end position="92"/>
    </location>
</feature>
<keyword evidence="4" id="KW-0732">Signal</keyword>
<dbReference type="InterPro" id="IPR002223">
    <property type="entry name" value="Kunitz_BPTI"/>
</dbReference>